<evidence type="ECO:0000313" key="6">
    <source>
        <dbReference type="EMBL" id="SDI17184.1"/>
    </source>
</evidence>
<dbReference type="InterPro" id="IPR009612">
    <property type="entry name" value="IcmF-rel"/>
</dbReference>
<reference evidence="7" key="1">
    <citation type="submission" date="2016-10" db="EMBL/GenBank/DDBJ databases">
        <authorList>
            <person name="Varghese N."/>
            <person name="Submissions S."/>
        </authorList>
    </citation>
    <scope>NUCLEOTIDE SEQUENCE [LARGE SCALE GENOMIC DNA]</scope>
    <source>
        <strain evidence="7">CGMCC 1.11022</strain>
    </source>
</reference>
<dbReference type="PANTHER" id="PTHR36153">
    <property type="entry name" value="INNER MEMBRANE PROTEIN-RELATED"/>
    <property type="match status" value="1"/>
</dbReference>
<gene>
    <name evidence="6" type="ORF">SAMN05428953_101347</name>
</gene>
<organism evidence="6 7">
    <name type="scientific">Mesorhizobium muleiense</name>
    <dbReference type="NCBI Taxonomy" id="1004279"/>
    <lineage>
        <taxon>Bacteria</taxon>
        <taxon>Pseudomonadati</taxon>
        <taxon>Pseudomonadota</taxon>
        <taxon>Alphaproteobacteria</taxon>
        <taxon>Hyphomicrobiales</taxon>
        <taxon>Phyllobacteriaceae</taxon>
        <taxon>Mesorhizobium</taxon>
    </lineage>
</organism>
<dbReference type="Pfam" id="PF21070">
    <property type="entry name" value="IcmF_helical"/>
    <property type="match status" value="1"/>
</dbReference>
<keyword evidence="7" id="KW-1185">Reference proteome</keyword>
<feature type="domain" description="Type VI secretion system component TssM1 helical" evidence="5">
    <location>
        <begin position="957"/>
        <end position="1056"/>
    </location>
</feature>
<dbReference type="Gene3D" id="3.40.50.300">
    <property type="entry name" value="P-loop containing nucleotide triphosphate hydrolases"/>
    <property type="match status" value="1"/>
</dbReference>
<evidence type="ECO:0000259" key="3">
    <source>
        <dbReference type="Pfam" id="PF06761"/>
    </source>
</evidence>
<dbReference type="Pfam" id="PF06761">
    <property type="entry name" value="IcmF-related"/>
    <property type="match status" value="1"/>
</dbReference>
<dbReference type="EMBL" id="FNEE01000001">
    <property type="protein sequence ID" value="SDI17184.1"/>
    <property type="molecule type" value="Genomic_DNA"/>
</dbReference>
<name>A0A1G8IE47_9HYPH</name>
<feature type="domain" description="Type VI secretion system component TssM1 N-terminal" evidence="4">
    <location>
        <begin position="181"/>
        <end position="435"/>
    </location>
</feature>
<dbReference type="NCBIfam" id="TIGR03348">
    <property type="entry name" value="VI_IcmF"/>
    <property type="match status" value="1"/>
</dbReference>
<feature type="transmembrane region" description="Helical" evidence="1">
    <location>
        <begin position="430"/>
        <end position="451"/>
    </location>
</feature>
<dbReference type="RefSeq" id="WP_091590232.1">
    <property type="nucleotide sequence ID" value="NZ_FNEE01000001.1"/>
</dbReference>
<evidence type="ECO:0000259" key="2">
    <source>
        <dbReference type="Pfam" id="PF06744"/>
    </source>
</evidence>
<dbReference type="Pfam" id="PF14331">
    <property type="entry name" value="IcmF-related_N"/>
    <property type="match status" value="1"/>
</dbReference>
<dbReference type="Proteomes" id="UP000198894">
    <property type="component" value="Unassembled WGS sequence"/>
</dbReference>
<dbReference type="SUPFAM" id="SSF52540">
    <property type="entry name" value="P-loop containing nucleoside triphosphate hydrolases"/>
    <property type="match status" value="1"/>
</dbReference>
<keyword evidence="1" id="KW-1133">Transmembrane helix</keyword>
<keyword evidence="1" id="KW-0472">Membrane</keyword>
<dbReference type="InterPro" id="IPR048677">
    <property type="entry name" value="TssM1_hel"/>
</dbReference>
<sequence length="1187" mass="129188">MTRWLLRIFSAIALAGFAAAVWFAGPLIRFADTRPLAPVWLRVTIIGVIVAIATLFYGVRFWQKRKAQKALETIVARNDDRDDDSQVLETRMNEAIAALKRSSGKRNFLYEVPWYVVIGPPGVGKTTALVNSGLNFPLAGSGHAQPVAGVGGTRSCDWWFTDQAVLIDTAGRYTTQDSNAQSDKKSWLAFLSLLKRYRTRQPINGVILAISLADLISLDDRQLDVHVVEIRSRLREIHETLKIQFPVYLLFTKADLVSGFMDYFGGFDEQRRRKVWGATFQTADRSKNMAGEAPAEFDALAKRLAEEMADRLQEEADPVARIAIFGFPAQFDALKSRIAGFVASIFDPARSQVNVSLRGFYFSSGTQEGTPIDQVLGAIGRSFGSASRAHLSGTGKSFFLHDLLTGVIFAESGWVSYDKSAERRAAIARYGGLGAIALMAAAALGTLALSFSANRSLIASTTQAASQYRETADPLLKSTEVTDVDLENVIGPLDQLRELPAGFDTGDLPTPIQETFGLSQRERLLSASKTAYRQALERMFRSRLLLQAERTIQARMADPTALYQPLKIYMMLGGKAPKVDDELIVSWMRQDWEQNRYPGENNREGRAQLEKHLRAMLALDDAYDPVFELNQPLVEAAQRSLGRMSLADRASALVKSAVYAAALDDFSVSVKGGPEAQLLFERVDGGDLSGLRVPGIYTYSGFNTFYLAQLSRIAQMLVDDQWVLGGGAEQGGIDQELPKLGPELVERYGREFAAAWNGVLEKLKFKPMLEDKPDYIALSAAASPSSPIDQLFTAIADETALTRDAGSSEESGSGAEAGMLQNQPQNAADIASGLARIGIQIAGGKSQSRAGTGSARAQNQNPGANIEAQFRSFQALVNGPTGRRPIDALTQNFRDIHQSLQLAADVPSQTERANMNLQLQISTLRANVSRLPKQLARMVTATADELDGNVAETSLTNLNQMLDQTVTRACEEMVEGRYPFASDGPEDIAMADFAKLFAPGGLMDRFFAQNLASLIDMTGQDWNWKQDARFGRDLSKSTLRNFQLAAEIRNAFFPSGGSVPSVSVTFTPFSLHGDADTAILDVDGQIVQSNQAGNAPSTVTWPSGMASASASLSLMPEMPGRESAIKFDGPWALKRLLDKADITGTGGNTQARFVIGGRDVAYTVQASSDQIPLLLPALSGFSCPKAF</sequence>
<feature type="domain" description="Type VI secretion system IcmF C-terminal" evidence="2">
    <location>
        <begin position="1066"/>
        <end position="1168"/>
    </location>
</feature>
<evidence type="ECO:0000256" key="1">
    <source>
        <dbReference type="SAM" id="Phobius"/>
    </source>
</evidence>
<proteinExistence type="predicted"/>
<evidence type="ECO:0000313" key="7">
    <source>
        <dbReference type="Proteomes" id="UP000198894"/>
    </source>
</evidence>
<dbReference type="Pfam" id="PF06744">
    <property type="entry name" value="IcmF_C"/>
    <property type="match status" value="1"/>
</dbReference>
<protein>
    <submittedName>
        <fullName evidence="6">Type VI secretion system protein ImpL</fullName>
    </submittedName>
</protein>
<dbReference type="InterPro" id="IPR025743">
    <property type="entry name" value="TssM1_N"/>
</dbReference>
<dbReference type="PANTHER" id="PTHR36153:SF1">
    <property type="entry name" value="TYPE VI SECRETION SYSTEM COMPONENT TSSM1"/>
    <property type="match status" value="1"/>
</dbReference>
<dbReference type="CDD" id="cd00882">
    <property type="entry name" value="Ras_like_GTPase"/>
    <property type="match status" value="1"/>
</dbReference>
<dbReference type="InterPro" id="IPR027417">
    <property type="entry name" value="P-loop_NTPase"/>
</dbReference>
<dbReference type="InterPro" id="IPR010623">
    <property type="entry name" value="IcmF_C"/>
</dbReference>
<dbReference type="AlphaFoldDB" id="A0A1G8IE47"/>
<evidence type="ECO:0000259" key="5">
    <source>
        <dbReference type="Pfam" id="PF21070"/>
    </source>
</evidence>
<accession>A0A1G8IE47</accession>
<evidence type="ECO:0000259" key="4">
    <source>
        <dbReference type="Pfam" id="PF14331"/>
    </source>
</evidence>
<feature type="transmembrane region" description="Helical" evidence="1">
    <location>
        <begin position="39"/>
        <end position="59"/>
    </location>
</feature>
<dbReference type="InterPro" id="IPR017731">
    <property type="entry name" value="TssM1-like"/>
</dbReference>
<feature type="domain" description="IcmF-related" evidence="3">
    <location>
        <begin position="492"/>
        <end position="799"/>
    </location>
</feature>
<keyword evidence="1" id="KW-0812">Transmembrane</keyword>
<dbReference type="InterPro" id="IPR053156">
    <property type="entry name" value="T6SS_TssM-like"/>
</dbReference>